<dbReference type="Proteomes" id="UP000077881">
    <property type="component" value="Unassembled WGS sequence"/>
</dbReference>
<sequence>MEKKELAQSDKFVKNNVKMSILEEYKNNTVVRGLIQLVPFGGLIDTMVTTSYQNILVDRSIAFFEELNKGNLMLTPEVIESEDFLHAYFSTYKAALYTRQRQKIRFFSRLLCNGLLEQKVRDINEYDDYLKILDELSYREICILYILYEFEQSAERVESQFSMQKYLNFWNEFLERVSTDLYIDSGEVPGLINRLSRTGCYSEFAGGYMDHRGGPGHTTGLYQKLVELIQMKKQDLSDIKNFK</sequence>
<name>A0A178A2U2_9BACI</name>
<evidence type="ECO:0000313" key="1">
    <source>
        <dbReference type="EMBL" id="OAK74431.1"/>
    </source>
</evidence>
<comment type="caution">
    <text evidence="1">The sequence shown here is derived from an EMBL/GenBank/DDBJ whole genome shotgun (WGS) entry which is preliminary data.</text>
</comment>
<protein>
    <submittedName>
        <fullName evidence="1">Uncharacterized protein</fullName>
    </submittedName>
</protein>
<proteinExistence type="predicted"/>
<gene>
    <name evidence="1" type="ORF">ABB05_04220</name>
</gene>
<dbReference type="PATRIC" id="fig|217031.6.peg.916"/>
<dbReference type="RefSeq" id="WP_064467706.1">
    <property type="nucleotide sequence ID" value="NZ_LDJR01000024.1"/>
</dbReference>
<accession>A0A178A2U2</accession>
<dbReference type="EMBL" id="LDJR01000024">
    <property type="protein sequence ID" value="OAK74431.1"/>
    <property type="molecule type" value="Genomic_DNA"/>
</dbReference>
<dbReference type="OrthoDB" id="9255694at2"/>
<dbReference type="AlphaFoldDB" id="A0A178A2U2"/>
<keyword evidence="2" id="KW-1185">Reference proteome</keyword>
<organism evidence="1 2">
    <name type="scientific">Lederbergia galactosidilytica</name>
    <dbReference type="NCBI Taxonomy" id="217031"/>
    <lineage>
        <taxon>Bacteria</taxon>
        <taxon>Bacillati</taxon>
        <taxon>Bacillota</taxon>
        <taxon>Bacilli</taxon>
        <taxon>Bacillales</taxon>
        <taxon>Bacillaceae</taxon>
        <taxon>Lederbergia</taxon>
    </lineage>
</organism>
<evidence type="ECO:0000313" key="2">
    <source>
        <dbReference type="Proteomes" id="UP000077881"/>
    </source>
</evidence>
<reference evidence="1 2" key="1">
    <citation type="submission" date="2015-05" db="EMBL/GenBank/DDBJ databases">
        <title>Comparison of genome.</title>
        <authorList>
            <person name="Zheng Z."/>
            <person name="Sun M."/>
        </authorList>
    </citation>
    <scope>NUCLEOTIDE SEQUENCE [LARGE SCALE GENOMIC DNA]</scope>
    <source>
        <strain evidence="1 2">G25-74</strain>
    </source>
</reference>